<proteinExistence type="predicted"/>
<dbReference type="AlphaFoldDB" id="A0A9N9C9K9"/>
<keyword evidence="2" id="KW-1185">Reference proteome</keyword>
<evidence type="ECO:0000313" key="1">
    <source>
        <dbReference type="EMBL" id="CAG8592067.1"/>
    </source>
</evidence>
<evidence type="ECO:0000313" key="2">
    <source>
        <dbReference type="Proteomes" id="UP000789342"/>
    </source>
</evidence>
<name>A0A9N9C9K9_9GLOM</name>
<reference evidence="1" key="1">
    <citation type="submission" date="2021-06" db="EMBL/GenBank/DDBJ databases">
        <authorList>
            <person name="Kallberg Y."/>
            <person name="Tangrot J."/>
            <person name="Rosling A."/>
        </authorList>
    </citation>
    <scope>NUCLEOTIDE SEQUENCE</scope>
    <source>
        <strain evidence="1">CL551</strain>
    </source>
</reference>
<comment type="caution">
    <text evidence="1">The sequence shown here is derived from an EMBL/GenBank/DDBJ whole genome shotgun (WGS) entry which is preliminary data.</text>
</comment>
<organism evidence="1 2">
    <name type="scientific">Acaulospora morrowiae</name>
    <dbReference type="NCBI Taxonomy" id="94023"/>
    <lineage>
        <taxon>Eukaryota</taxon>
        <taxon>Fungi</taxon>
        <taxon>Fungi incertae sedis</taxon>
        <taxon>Mucoromycota</taxon>
        <taxon>Glomeromycotina</taxon>
        <taxon>Glomeromycetes</taxon>
        <taxon>Diversisporales</taxon>
        <taxon>Acaulosporaceae</taxon>
        <taxon>Acaulospora</taxon>
    </lineage>
</organism>
<sequence>MNITIKEHLRKTPNKLSENLKLKRKEVKHTQMSINTLRAIVAQLGVRNIGSKAELIEKIIIACLSIAEHKIYKLEEEPEHSLLQQYQDSTDLEDIRMQEETEGDWVIRNNRQLKRTKSISASENLPY</sequence>
<accession>A0A9N9C9K9</accession>
<dbReference type="EMBL" id="CAJVPV010005516">
    <property type="protein sequence ID" value="CAG8592067.1"/>
    <property type="molecule type" value="Genomic_DNA"/>
</dbReference>
<gene>
    <name evidence="1" type="ORF">AMORRO_LOCUS7391</name>
</gene>
<dbReference type="Proteomes" id="UP000789342">
    <property type="component" value="Unassembled WGS sequence"/>
</dbReference>
<protein>
    <submittedName>
        <fullName evidence="1">16352_t:CDS:1</fullName>
    </submittedName>
</protein>